<dbReference type="InterPro" id="IPR050905">
    <property type="entry name" value="Plant_NBS-LRR"/>
</dbReference>
<organism evidence="6 7">
    <name type="scientific">Rubroshorea leprosula</name>
    <dbReference type="NCBI Taxonomy" id="152421"/>
    <lineage>
        <taxon>Eukaryota</taxon>
        <taxon>Viridiplantae</taxon>
        <taxon>Streptophyta</taxon>
        <taxon>Embryophyta</taxon>
        <taxon>Tracheophyta</taxon>
        <taxon>Spermatophyta</taxon>
        <taxon>Magnoliopsida</taxon>
        <taxon>eudicotyledons</taxon>
        <taxon>Gunneridae</taxon>
        <taxon>Pentapetalae</taxon>
        <taxon>rosids</taxon>
        <taxon>malvids</taxon>
        <taxon>Malvales</taxon>
        <taxon>Dipterocarpaceae</taxon>
        <taxon>Rubroshorea</taxon>
    </lineage>
</organism>
<dbReference type="SUPFAM" id="SSF52540">
    <property type="entry name" value="P-loop containing nucleoside triphosphate hydrolases"/>
    <property type="match status" value="1"/>
</dbReference>
<evidence type="ECO:0000256" key="4">
    <source>
        <dbReference type="ARBA" id="ARBA00022840"/>
    </source>
</evidence>
<evidence type="ECO:0000256" key="3">
    <source>
        <dbReference type="ARBA" id="ARBA00022821"/>
    </source>
</evidence>
<gene>
    <name evidence="6" type="ORF">SLEP1_g1797</name>
</gene>
<evidence type="ECO:0000256" key="1">
    <source>
        <dbReference type="ARBA" id="ARBA00008894"/>
    </source>
</evidence>
<evidence type="ECO:0000256" key="2">
    <source>
        <dbReference type="ARBA" id="ARBA00022741"/>
    </source>
</evidence>
<dbReference type="Proteomes" id="UP001054252">
    <property type="component" value="Unassembled WGS sequence"/>
</dbReference>
<dbReference type="GO" id="GO:0006952">
    <property type="term" value="P:defense response"/>
    <property type="evidence" value="ECO:0007669"/>
    <property type="project" value="UniProtKB-KW"/>
</dbReference>
<dbReference type="InterPro" id="IPR042197">
    <property type="entry name" value="Apaf_helical"/>
</dbReference>
<dbReference type="Gene3D" id="3.80.10.10">
    <property type="entry name" value="Ribonuclease Inhibitor"/>
    <property type="match status" value="3"/>
</dbReference>
<keyword evidence="3" id="KW-0611">Plant defense</keyword>
<dbReference type="SUPFAM" id="SSF52047">
    <property type="entry name" value="RNI-like"/>
    <property type="match status" value="1"/>
</dbReference>
<reference evidence="6 7" key="1">
    <citation type="journal article" date="2021" name="Commun. Biol.">
        <title>The genome of Shorea leprosula (Dipterocarpaceae) highlights the ecological relevance of drought in aseasonal tropical rainforests.</title>
        <authorList>
            <person name="Ng K.K.S."/>
            <person name="Kobayashi M.J."/>
            <person name="Fawcett J.A."/>
            <person name="Hatakeyama M."/>
            <person name="Paape T."/>
            <person name="Ng C.H."/>
            <person name="Ang C.C."/>
            <person name="Tnah L.H."/>
            <person name="Lee C.T."/>
            <person name="Nishiyama T."/>
            <person name="Sese J."/>
            <person name="O'Brien M.J."/>
            <person name="Copetti D."/>
            <person name="Mohd Noor M.I."/>
            <person name="Ong R.C."/>
            <person name="Putra M."/>
            <person name="Sireger I.Z."/>
            <person name="Indrioko S."/>
            <person name="Kosugi Y."/>
            <person name="Izuno A."/>
            <person name="Isagi Y."/>
            <person name="Lee S.L."/>
            <person name="Shimizu K.K."/>
        </authorList>
    </citation>
    <scope>NUCLEOTIDE SEQUENCE [LARGE SCALE GENOMIC DNA]</scope>
    <source>
        <strain evidence="6">214</strain>
    </source>
</reference>
<dbReference type="InterPro" id="IPR003593">
    <property type="entry name" value="AAA+_ATPase"/>
</dbReference>
<dbReference type="AlphaFoldDB" id="A0AAV5HPI4"/>
<keyword evidence="7" id="KW-1185">Reference proteome</keyword>
<dbReference type="Pfam" id="PF23247">
    <property type="entry name" value="LRR_RPS2"/>
    <property type="match status" value="2"/>
</dbReference>
<dbReference type="Gene3D" id="3.40.50.300">
    <property type="entry name" value="P-loop containing nucleotide triphosphate hydrolases"/>
    <property type="match status" value="1"/>
</dbReference>
<dbReference type="SUPFAM" id="SSF52058">
    <property type="entry name" value="L domain-like"/>
    <property type="match status" value="1"/>
</dbReference>
<dbReference type="InterPro" id="IPR002182">
    <property type="entry name" value="NB-ARC"/>
</dbReference>
<dbReference type="Gene3D" id="1.10.8.430">
    <property type="entry name" value="Helical domain of apoptotic protease-activating factors"/>
    <property type="match status" value="1"/>
</dbReference>
<accession>A0AAV5HPI4</accession>
<dbReference type="PANTHER" id="PTHR33463:SF198">
    <property type="entry name" value="RPP4C3"/>
    <property type="match status" value="1"/>
</dbReference>
<evidence type="ECO:0000313" key="6">
    <source>
        <dbReference type="EMBL" id="GKU87396.1"/>
    </source>
</evidence>
<comment type="similarity">
    <text evidence="1">Belongs to the disease resistance NB-LRR family.</text>
</comment>
<protein>
    <recommendedName>
        <fullName evidence="5">AAA+ ATPase domain-containing protein</fullName>
    </recommendedName>
</protein>
<dbReference type="GO" id="GO:0005524">
    <property type="term" value="F:ATP binding"/>
    <property type="evidence" value="ECO:0007669"/>
    <property type="project" value="UniProtKB-KW"/>
</dbReference>
<name>A0AAV5HPI4_9ROSI</name>
<evidence type="ECO:0000259" key="5">
    <source>
        <dbReference type="SMART" id="SM00382"/>
    </source>
</evidence>
<keyword evidence="4" id="KW-0067">ATP-binding</keyword>
<dbReference type="GO" id="GO:0043531">
    <property type="term" value="F:ADP binding"/>
    <property type="evidence" value="ECO:0007669"/>
    <property type="project" value="InterPro"/>
</dbReference>
<dbReference type="InterPro" id="IPR032675">
    <property type="entry name" value="LRR_dom_sf"/>
</dbReference>
<dbReference type="PRINTS" id="PR00364">
    <property type="entry name" value="DISEASERSIST"/>
</dbReference>
<evidence type="ECO:0000313" key="7">
    <source>
        <dbReference type="Proteomes" id="UP001054252"/>
    </source>
</evidence>
<dbReference type="InterPro" id="IPR057135">
    <property type="entry name" value="At4g27190-like_LRR"/>
</dbReference>
<sequence>MDSLKQPSIKRIGLHGMPGVGKTTLAKEVKRRSHKEKLFDAVVLAAVTKTPDLKRIQAEIARDLDLVLPNGNEEREPDVSIKKMLEDKTNVLVILDDVWAKLDLNEIGIPLEHTGLKILLTSRNRDVLSRELCSDKNIKVGQLQDKEAWKLFVDVVGADAERNDLKQIAIQIVQKCGGLPLAIVTLGTALRGRESDDWWHDALEQLKNPAPESFEGVSGEVYAAIEFSYNHLRADGPKKTFLLCSFLCQLEDNIELLVRYAVGLDLFPIINTIKATRDRVLTSVSMLKDAALLIDVNSNRKFGIHDVVRDVAMAIAARDNFGLLLEDEKRLDMDALTKFNCIFLSKDANVIGDLPNDIEFPLLTLFHLQPYGRLRNDLTSFFKGMQKLKVLNVSTRRMPNACLSLSFLTNLRSLTIQGVDDVTVLGELKNLEVLCIHGGIIELPSEVGKLTLLKVLDLRGCYNLKVISQNGIRNLSRLEELYFHRELYGSPGIQWELAENGEQRNASLTELAYLHRLTVLHLSIQDVRILPTNAIDWLSRLENFQMSIGPCYPSNFSVDYSRTLWLEMNKGSCLDRSIGKLLEKTEALRLRTMTGLKNVVYELDVEGFQELKKLQIESALEMQYIVNSVDRVDSNAFPILETLILRRLQNLEGITHGRVGETSFSKLKEVRLHDCHQIKILFSLSMVRQLLQLQKISVDSCDKMVGIVDEEGQGETSNEIVEATRQKIELSQLRSLHLDNVPEFISFCYGKKSSLIDEDKQNQLTNYPSSRPIPLFNNEVVIPNLEELELRSIEIKIIWHISATAYCIMNLTELTIQGCDNLELLFSSSMARGLKKLCRLKIKNCKNIREIIATENVEDMENSISFPELTFLELKNLQNLVKFYSGNCMIEFPSLKQLAIGNCRKLKGPTVTSTSTDAMADGSTLFSKQVCFLFLTCLSKL</sequence>
<feature type="domain" description="AAA+ ATPase" evidence="5">
    <location>
        <begin position="8"/>
        <end position="144"/>
    </location>
</feature>
<dbReference type="InterPro" id="IPR027417">
    <property type="entry name" value="P-loop_NTPase"/>
</dbReference>
<keyword evidence="2" id="KW-0547">Nucleotide-binding</keyword>
<comment type="caution">
    <text evidence="6">The sequence shown here is derived from an EMBL/GenBank/DDBJ whole genome shotgun (WGS) entry which is preliminary data.</text>
</comment>
<dbReference type="Pfam" id="PF00931">
    <property type="entry name" value="NB-ARC"/>
    <property type="match status" value="1"/>
</dbReference>
<proteinExistence type="inferred from homology"/>
<dbReference type="SMART" id="SM00382">
    <property type="entry name" value="AAA"/>
    <property type="match status" value="1"/>
</dbReference>
<dbReference type="PANTHER" id="PTHR33463">
    <property type="entry name" value="NB-ARC DOMAIN-CONTAINING PROTEIN-RELATED"/>
    <property type="match status" value="1"/>
</dbReference>
<dbReference type="EMBL" id="BPVZ01000002">
    <property type="protein sequence ID" value="GKU87396.1"/>
    <property type="molecule type" value="Genomic_DNA"/>
</dbReference>